<evidence type="ECO:0000313" key="7">
    <source>
        <dbReference type="Proteomes" id="UP000694865"/>
    </source>
</evidence>
<evidence type="ECO:0000256" key="4">
    <source>
        <dbReference type="ARBA" id="ARBA00023136"/>
    </source>
</evidence>
<comment type="subcellular location">
    <subcellularLocation>
        <location evidence="1">Membrane</location>
    </subcellularLocation>
</comment>
<reference evidence="8" key="1">
    <citation type="submission" date="2025-08" db="UniProtKB">
        <authorList>
            <consortium name="RefSeq"/>
        </authorList>
    </citation>
    <scope>IDENTIFICATION</scope>
    <source>
        <tissue evidence="8">Testes</tissue>
    </source>
</reference>
<dbReference type="PROSITE" id="PS50062">
    <property type="entry name" value="BCL2_FAMILY"/>
    <property type="match status" value="1"/>
</dbReference>
<dbReference type="InterPro" id="IPR002475">
    <property type="entry name" value="Bcl2-like"/>
</dbReference>
<dbReference type="PROSITE" id="PS01258">
    <property type="entry name" value="BH2"/>
    <property type="match status" value="1"/>
</dbReference>
<dbReference type="GeneID" id="100374347"/>
<dbReference type="SUPFAM" id="SSF56854">
    <property type="entry name" value="Bcl-2 inhibitors of programmed cell death"/>
    <property type="match status" value="1"/>
</dbReference>
<dbReference type="InterPro" id="IPR036834">
    <property type="entry name" value="Bcl-2-like_sf"/>
</dbReference>
<organism evidence="7 8">
    <name type="scientific">Saccoglossus kowalevskii</name>
    <name type="common">Acorn worm</name>
    <dbReference type="NCBI Taxonomy" id="10224"/>
    <lineage>
        <taxon>Eukaryota</taxon>
        <taxon>Metazoa</taxon>
        <taxon>Hemichordata</taxon>
        <taxon>Enteropneusta</taxon>
        <taxon>Harrimaniidae</taxon>
        <taxon>Saccoglossus</taxon>
    </lineage>
</organism>
<dbReference type="InterPro" id="IPR003093">
    <property type="entry name" value="Bcl2_BH4"/>
</dbReference>
<dbReference type="PRINTS" id="PR01862">
    <property type="entry name" value="BCL2FAMILY"/>
</dbReference>
<dbReference type="RefSeq" id="XP_002740789.2">
    <property type="nucleotide sequence ID" value="XM_002740743.2"/>
</dbReference>
<evidence type="ECO:0000256" key="5">
    <source>
        <dbReference type="PROSITE-ProRule" id="PRU00025"/>
    </source>
</evidence>
<keyword evidence="7" id="KW-1185">Reference proteome</keyword>
<dbReference type="Proteomes" id="UP000694865">
    <property type="component" value="Unplaced"/>
</dbReference>
<dbReference type="InterPro" id="IPR026298">
    <property type="entry name" value="Bcl-2_fam"/>
</dbReference>
<feature type="domain" description="Apoptosis regulator Bcl-2 family BH4" evidence="6">
    <location>
        <begin position="52"/>
        <end position="71"/>
    </location>
</feature>
<evidence type="ECO:0000256" key="2">
    <source>
        <dbReference type="ARBA" id="ARBA00009458"/>
    </source>
</evidence>
<feature type="short sequence motif" description="BH4" evidence="5">
    <location>
        <begin position="52"/>
        <end position="71"/>
    </location>
</feature>
<dbReference type="PANTHER" id="PTHR11256:SF50">
    <property type="entry name" value="APOPTOSIS REGULATOR CED-9"/>
    <property type="match status" value="1"/>
</dbReference>
<dbReference type="Pfam" id="PF02180">
    <property type="entry name" value="BH4"/>
    <property type="match status" value="1"/>
</dbReference>
<dbReference type="PANTHER" id="PTHR11256">
    <property type="entry name" value="BCL-2 RELATED"/>
    <property type="match status" value="1"/>
</dbReference>
<dbReference type="SMART" id="SM00337">
    <property type="entry name" value="BCL"/>
    <property type="match status" value="1"/>
</dbReference>
<dbReference type="InterPro" id="IPR046371">
    <property type="entry name" value="Bcl-2_BH1-3"/>
</dbReference>
<dbReference type="CDD" id="cd06845">
    <property type="entry name" value="Bcl-2_like"/>
    <property type="match status" value="1"/>
</dbReference>
<evidence type="ECO:0000313" key="8">
    <source>
        <dbReference type="RefSeq" id="XP_002740789.2"/>
    </source>
</evidence>
<evidence type="ECO:0000256" key="3">
    <source>
        <dbReference type="ARBA" id="ARBA00022703"/>
    </source>
</evidence>
<evidence type="ECO:0000259" key="6">
    <source>
        <dbReference type="PROSITE" id="PS50063"/>
    </source>
</evidence>
<comment type="similarity">
    <text evidence="2">Belongs to the Bcl-2 family.</text>
</comment>
<dbReference type="Gene3D" id="1.10.437.10">
    <property type="entry name" value="Blc2-like"/>
    <property type="match status" value="1"/>
</dbReference>
<keyword evidence="3 5" id="KW-0053">Apoptosis</keyword>
<keyword evidence="4" id="KW-0472">Membrane</keyword>
<name>A0ABM0GZF0_SACKO</name>
<dbReference type="PROSITE" id="PS50063">
    <property type="entry name" value="BH4_2"/>
    <property type="match status" value="1"/>
</dbReference>
<sequence>MQQPQNCVGVRNWLSCKTQKTVSVFRDFFDLLTYSCMNPTTHNANTMVNLHSRTLVVDYIFYRLNSRGLEWPTCPRLSPPTKVNFTMRALGDEFETRYRDVFQGMCDQLHITPSTAYPTFTAVTNELFTEGITWGRVVAMYAFGGALAVQCVDREMAQYVDRVVDWITQYTDNNLSQWISENGGWNGLVHFYEGTRDNPSNSWPSGKALFGVAALGLVTLGATLLTKT</sequence>
<protein>
    <submittedName>
        <fullName evidence="8">Apoptosis regulator R1-like</fullName>
    </submittedName>
</protein>
<dbReference type="InterPro" id="IPR020726">
    <property type="entry name" value="Bcl2_BH2_motif_CS"/>
</dbReference>
<dbReference type="Pfam" id="PF00452">
    <property type="entry name" value="Bcl-2"/>
    <property type="match status" value="1"/>
</dbReference>
<evidence type="ECO:0000256" key="1">
    <source>
        <dbReference type="ARBA" id="ARBA00004370"/>
    </source>
</evidence>
<proteinExistence type="inferred from homology"/>
<accession>A0ABM0GZF0</accession>
<gene>
    <name evidence="8" type="primary">LOC100374347</name>
</gene>